<comment type="caution">
    <text evidence="1">The sequence shown here is derived from an EMBL/GenBank/DDBJ whole genome shotgun (WGS) entry which is preliminary data.</text>
</comment>
<organism evidence="1 2">
    <name type="scientific">Arctium lappa</name>
    <name type="common">Greater burdock</name>
    <name type="synonym">Lappa major</name>
    <dbReference type="NCBI Taxonomy" id="4217"/>
    <lineage>
        <taxon>Eukaryota</taxon>
        <taxon>Viridiplantae</taxon>
        <taxon>Streptophyta</taxon>
        <taxon>Embryophyta</taxon>
        <taxon>Tracheophyta</taxon>
        <taxon>Spermatophyta</taxon>
        <taxon>Magnoliopsida</taxon>
        <taxon>eudicotyledons</taxon>
        <taxon>Gunneridae</taxon>
        <taxon>Pentapetalae</taxon>
        <taxon>asterids</taxon>
        <taxon>campanulids</taxon>
        <taxon>Asterales</taxon>
        <taxon>Asteraceae</taxon>
        <taxon>Carduoideae</taxon>
        <taxon>Cardueae</taxon>
        <taxon>Arctiinae</taxon>
        <taxon>Arctium</taxon>
    </lineage>
</organism>
<reference evidence="1 2" key="2">
    <citation type="journal article" date="2022" name="Mol. Ecol. Resour.">
        <title>The genomes of chicory, endive, great burdock and yacon provide insights into Asteraceae paleo-polyploidization history and plant inulin production.</title>
        <authorList>
            <person name="Fan W."/>
            <person name="Wang S."/>
            <person name="Wang H."/>
            <person name="Wang A."/>
            <person name="Jiang F."/>
            <person name="Liu H."/>
            <person name="Zhao H."/>
            <person name="Xu D."/>
            <person name="Zhang Y."/>
        </authorList>
    </citation>
    <scope>NUCLEOTIDE SEQUENCE [LARGE SCALE GENOMIC DNA]</scope>
    <source>
        <strain evidence="2">cv. Niubang</strain>
    </source>
</reference>
<accession>A0ACB8XM58</accession>
<keyword evidence="2" id="KW-1185">Reference proteome</keyword>
<reference evidence="2" key="1">
    <citation type="journal article" date="2022" name="Mol. Ecol. Resour.">
        <title>The genomes of chicory, endive, great burdock and yacon provide insights into Asteraceae palaeo-polyploidization history and plant inulin production.</title>
        <authorList>
            <person name="Fan W."/>
            <person name="Wang S."/>
            <person name="Wang H."/>
            <person name="Wang A."/>
            <person name="Jiang F."/>
            <person name="Liu H."/>
            <person name="Zhao H."/>
            <person name="Xu D."/>
            <person name="Zhang Y."/>
        </authorList>
    </citation>
    <scope>NUCLEOTIDE SEQUENCE [LARGE SCALE GENOMIC DNA]</scope>
    <source>
        <strain evidence="2">cv. Niubang</strain>
    </source>
</reference>
<protein>
    <submittedName>
        <fullName evidence="1">Uncharacterized protein</fullName>
    </submittedName>
</protein>
<name>A0ACB8XM58_ARCLA</name>
<evidence type="ECO:0000313" key="1">
    <source>
        <dbReference type="EMBL" id="KAI3669292.1"/>
    </source>
</evidence>
<sequence>MAVVSPLPKFKVVFVGDKSVGKTNIIYRFMYDKFDTTYQPTIGIDFWSRTILSVEDTQIRLQLWDTAGHERFRCLIPSYIRDSSTAVIVYDVANRQSFLNTTKWIEEVRKERGSDVIIVLVGNKSDLVDKREVAVEEGDAKALEFGFIFIETSAKARFNIKPLFRKIVTALLGMETPSSTRQEDMVGVNYGNVSSSHVSSSDMSNTQEVAKTNDDNSSENEIKDEDVDDEEKDTKGKGRCECGRVYDDMLKRMEEMHKRMEEMHKDMLKRMEEMHNGMLKRMEEMHKGMFRNN</sequence>
<gene>
    <name evidence="1" type="ORF">L6452_40523</name>
</gene>
<proteinExistence type="predicted"/>
<evidence type="ECO:0000313" key="2">
    <source>
        <dbReference type="Proteomes" id="UP001055879"/>
    </source>
</evidence>
<dbReference type="EMBL" id="CM042062">
    <property type="protein sequence ID" value="KAI3669292.1"/>
    <property type="molecule type" value="Genomic_DNA"/>
</dbReference>
<dbReference type="Proteomes" id="UP001055879">
    <property type="component" value="Linkage Group LG16"/>
</dbReference>